<dbReference type="KEGG" id="fcy:FRACYDRAFT_270824"/>
<sequence>MRISINLSVNAFVVLCCLLAIQGINGYHFASPNQNKNVVQVSSTKKLSMESSLLSDDAETVQATTSTSSRRNLLRSVAAVSAGVMLGTIDVNPVNAADDVDVATPLYFGVGCFWHIQHEFVEQGEKQMLGRSIHEYTSATGYAGGKSADKEGRVWHGEVVGMTIPQSKIGDFSELYFSLYNPKTKDRVDPGDKGGEYRSLIGLPGGMSHVMYPSVENAAEKAGFKLVQGLGNDGDTLGKQTVWVYDSNKFPFYQGEIYHQYHNDFQSPNYGKDYNKLADLAFEEGRLKVTGCPDRV</sequence>
<dbReference type="GO" id="GO:0008113">
    <property type="term" value="F:peptide-methionine (S)-S-oxide reductase activity"/>
    <property type="evidence" value="ECO:0007669"/>
    <property type="project" value="UniProtKB-EC"/>
</dbReference>
<accession>A0A1E7F0B9</accession>
<keyword evidence="3" id="KW-0560">Oxidoreductase</keyword>
<evidence type="ECO:0000313" key="8">
    <source>
        <dbReference type="Proteomes" id="UP000095751"/>
    </source>
</evidence>
<dbReference type="InterPro" id="IPR036509">
    <property type="entry name" value="Met_Sox_Rdtase_MsrA_sf"/>
</dbReference>
<dbReference type="EC" id="1.8.4.11" evidence="2"/>
<evidence type="ECO:0000259" key="6">
    <source>
        <dbReference type="Pfam" id="PF01625"/>
    </source>
</evidence>
<dbReference type="SUPFAM" id="SSF55068">
    <property type="entry name" value="Peptide methionine sulfoxide reductase"/>
    <property type="match status" value="1"/>
</dbReference>
<feature type="chain" id="PRO_5009192482" description="peptide-methionine (S)-S-oxide reductase" evidence="5">
    <location>
        <begin position="27"/>
        <end position="296"/>
    </location>
</feature>
<evidence type="ECO:0000256" key="5">
    <source>
        <dbReference type="SAM" id="SignalP"/>
    </source>
</evidence>
<reference evidence="7 8" key="1">
    <citation type="submission" date="2016-09" db="EMBL/GenBank/DDBJ databases">
        <title>Extensive genetic diversity and differential bi-allelic expression allows diatom success in the polar Southern Ocean.</title>
        <authorList>
            <consortium name="DOE Joint Genome Institute"/>
            <person name="Mock T."/>
            <person name="Otillar R.P."/>
            <person name="Strauss J."/>
            <person name="Dupont C."/>
            <person name="Frickenhaus S."/>
            <person name="Maumus F."/>
            <person name="Mcmullan M."/>
            <person name="Sanges R."/>
            <person name="Schmutz J."/>
            <person name="Toseland A."/>
            <person name="Valas R."/>
            <person name="Veluchamy A."/>
            <person name="Ward B.J."/>
            <person name="Allen A."/>
            <person name="Barry K."/>
            <person name="Falciatore A."/>
            <person name="Ferrante M."/>
            <person name="Fortunato A.E."/>
            <person name="Gloeckner G."/>
            <person name="Gruber A."/>
            <person name="Hipkin R."/>
            <person name="Janech M."/>
            <person name="Kroth P."/>
            <person name="Leese F."/>
            <person name="Lindquist E."/>
            <person name="Lyon B.R."/>
            <person name="Martin J."/>
            <person name="Mayer C."/>
            <person name="Parker M."/>
            <person name="Quesneville H."/>
            <person name="Raymond J."/>
            <person name="Uhlig C."/>
            <person name="Valentin K.U."/>
            <person name="Worden A.Z."/>
            <person name="Armbrust E.V."/>
            <person name="Bowler C."/>
            <person name="Green B."/>
            <person name="Moulton V."/>
            <person name="Van Oosterhout C."/>
            <person name="Grigoriev I."/>
        </authorList>
    </citation>
    <scope>NUCLEOTIDE SEQUENCE [LARGE SCALE GENOMIC DNA]</scope>
    <source>
        <strain evidence="7 8">CCMP1102</strain>
    </source>
</reference>
<feature type="signal peptide" evidence="5">
    <location>
        <begin position="1"/>
        <end position="26"/>
    </location>
</feature>
<organism evidence="7 8">
    <name type="scientific">Fragilariopsis cylindrus CCMP1102</name>
    <dbReference type="NCBI Taxonomy" id="635003"/>
    <lineage>
        <taxon>Eukaryota</taxon>
        <taxon>Sar</taxon>
        <taxon>Stramenopiles</taxon>
        <taxon>Ochrophyta</taxon>
        <taxon>Bacillariophyta</taxon>
        <taxon>Bacillariophyceae</taxon>
        <taxon>Bacillariophycidae</taxon>
        <taxon>Bacillariales</taxon>
        <taxon>Bacillariaceae</taxon>
        <taxon>Fragilariopsis</taxon>
    </lineage>
</organism>
<gene>
    <name evidence="7" type="ORF">FRACYDRAFT_270824</name>
</gene>
<evidence type="ECO:0000256" key="4">
    <source>
        <dbReference type="ARBA" id="ARBA00030643"/>
    </source>
</evidence>
<feature type="domain" description="Peptide methionine sulphoxide reductase MsrA" evidence="6">
    <location>
        <begin position="107"/>
        <end position="263"/>
    </location>
</feature>
<dbReference type="Gene3D" id="3.30.1060.10">
    <property type="entry name" value="Peptide methionine sulphoxide reductase MsrA"/>
    <property type="match status" value="1"/>
</dbReference>
<dbReference type="InterPro" id="IPR002569">
    <property type="entry name" value="Met_Sox_Rdtase_MsrA_dom"/>
</dbReference>
<dbReference type="OrthoDB" id="443672at2759"/>
<dbReference type="Proteomes" id="UP000095751">
    <property type="component" value="Unassembled WGS sequence"/>
</dbReference>
<dbReference type="Pfam" id="PF01625">
    <property type="entry name" value="PMSR"/>
    <property type="match status" value="1"/>
</dbReference>
<protein>
    <recommendedName>
        <fullName evidence="2">peptide-methionine (S)-S-oxide reductase</fullName>
        <ecNumber evidence="2">1.8.4.11</ecNumber>
    </recommendedName>
    <alternativeName>
        <fullName evidence="4">Peptide-methionine (S)-S-oxide reductase</fullName>
    </alternativeName>
</protein>
<dbReference type="AlphaFoldDB" id="A0A1E7F0B9"/>
<keyword evidence="8" id="KW-1185">Reference proteome</keyword>
<keyword evidence="5" id="KW-0732">Signal</keyword>
<comment type="similarity">
    <text evidence="1">Belongs to the MsrA Met sulfoxide reductase family.</text>
</comment>
<dbReference type="EMBL" id="KV784367">
    <property type="protein sequence ID" value="OEU11519.1"/>
    <property type="molecule type" value="Genomic_DNA"/>
</dbReference>
<name>A0A1E7F0B9_9STRA</name>
<evidence type="ECO:0000313" key="7">
    <source>
        <dbReference type="EMBL" id="OEU11519.1"/>
    </source>
</evidence>
<proteinExistence type="inferred from homology"/>
<dbReference type="InParanoid" id="A0A1E7F0B9"/>
<evidence type="ECO:0000256" key="3">
    <source>
        <dbReference type="ARBA" id="ARBA00023002"/>
    </source>
</evidence>
<evidence type="ECO:0000256" key="2">
    <source>
        <dbReference type="ARBA" id="ARBA00012502"/>
    </source>
</evidence>
<evidence type="ECO:0000256" key="1">
    <source>
        <dbReference type="ARBA" id="ARBA00005591"/>
    </source>
</evidence>